<protein>
    <submittedName>
        <fullName evidence="1">Uncharacterized protein</fullName>
    </submittedName>
</protein>
<evidence type="ECO:0000313" key="1">
    <source>
        <dbReference type="EMBL" id="GCF11062.1"/>
    </source>
</evidence>
<reference evidence="1 2" key="1">
    <citation type="submission" date="2019-01" db="EMBL/GenBank/DDBJ databases">
        <title>Draft genome sequence of Dictyobacter sp. Uno17.</title>
        <authorList>
            <person name="Wang C.M."/>
            <person name="Zheng Y."/>
            <person name="Sakai Y."/>
            <person name="Abe K."/>
            <person name="Yokota A."/>
            <person name="Yabe S."/>
        </authorList>
    </citation>
    <scope>NUCLEOTIDE SEQUENCE [LARGE SCALE GENOMIC DNA]</scope>
    <source>
        <strain evidence="1 2">Uno17</strain>
    </source>
</reference>
<dbReference type="OrthoDB" id="164010at2"/>
<dbReference type="EMBL" id="BIXY01000092">
    <property type="protein sequence ID" value="GCF11062.1"/>
    <property type="molecule type" value="Genomic_DNA"/>
</dbReference>
<name>A0A5A5TIB2_9CHLR</name>
<comment type="caution">
    <text evidence="1">The sequence shown here is derived from an EMBL/GenBank/DDBJ whole genome shotgun (WGS) entry which is preliminary data.</text>
</comment>
<sequence>MQCPNCHAKYTADDLNCPVCGADLTKRANSIIPLPTNLPAVLYNSPVPRSVAASVGALAVGVGIELLRRNLLGRLQQPRGALGRPLPTLHDVKDLIPQNRAPKLPKGYEIEETVMSVRRVIRRVN</sequence>
<dbReference type="AlphaFoldDB" id="A0A5A5TIB2"/>
<organism evidence="1 2">
    <name type="scientific">Dictyobacter arantiisoli</name>
    <dbReference type="NCBI Taxonomy" id="2014874"/>
    <lineage>
        <taxon>Bacteria</taxon>
        <taxon>Bacillati</taxon>
        <taxon>Chloroflexota</taxon>
        <taxon>Ktedonobacteria</taxon>
        <taxon>Ktedonobacterales</taxon>
        <taxon>Dictyobacteraceae</taxon>
        <taxon>Dictyobacter</taxon>
    </lineage>
</organism>
<evidence type="ECO:0000313" key="2">
    <source>
        <dbReference type="Proteomes" id="UP000322530"/>
    </source>
</evidence>
<accession>A0A5A5TIB2</accession>
<keyword evidence="2" id="KW-1185">Reference proteome</keyword>
<proteinExistence type="predicted"/>
<dbReference type="Proteomes" id="UP000322530">
    <property type="component" value="Unassembled WGS sequence"/>
</dbReference>
<dbReference type="RefSeq" id="WP_149403911.1">
    <property type="nucleotide sequence ID" value="NZ_BIXY01000092.1"/>
</dbReference>
<gene>
    <name evidence="1" type="ORF">KDI_46260</name>
</gene>